<comment type="caution">
    <text evidence="2">The sequence shown here is derived from an EMBL/GenBank/DDBJ whole genome shotgun (WGS) entry which is preliminary data.</text>
</comment>
<gene>
    <name evidence="2" type="ORF">DFR26_0889</name>
</gene>
<dbReference type="InterPro" id="IPR058548">
    <property type="entry name" value="MlaB-like_STAS"/>
</dbReference>
<sequence>MSYAVAGIEAGLRLSGRVDYSNASAAQQAGEAVLATLSAGEWRCELSALETGSSVTAAVLMAWQRYALAHDSRLVLTQAPERLVAILAASNLAEVFAVEHRLEGMHAS</sequence>
<name>A0A3E0H6A4_9GAMM</name>
<dbReference type="RefSeq" id="WP_116207760.1">
    <property type="nucleotide sequence ID" value="NZ_QUNR01000002.1"/>
</dbReference>
<evidence type="ECO:0000313" key="3">
    <source>
        <dbReference type="Proteomes" id="UP000256774"/>
    </source>
</evidence>
<proteinExistence type="predicted"/>
<dbReference type="Proteomes" id="UP000256774">
    <property type="component" value="Unassembled WGS sequence"/>
</dbReference>
<organism evidence="2 3">
    <name type="scientific">Paraperlucidibaca baekdonensis</name>
    <dbReference type="NCBI Taxonomy" id="748120"/>
    <lineage>
        <taxon>Bacteria</taxon>
        <taxon>Pseudomonadati</taxon>
        <taxon>Pseudomonadota</taxon>
        <taxon>Gammaproteobacteria</taxon>
        <taxon>Moraxellales</taxon>
        <taxon>Moraxellaceae</taxon>
        <taxon>Paraperlucidibaca</taxon>
    </lineage>
</organism>
<dbReference type="AlphaFoldDB" id="A0A3E0H6A4"/>
<dbReference type="Pfam" id="PF13466">
    <property type="entry name" value="STAS_2"/>
    <property type="match status" value="1"/>
</dbReference>
<dbReference type="Gene3D" id="3.30.750.24">
    <property type="entry name" value="STAS domain"/>
    <property type="match status" value="1"/>
</dbReference>
<dbReference type="InterPro" id="IPR036513">
    <property type="entry name" value="STAS_dom_sf"/>
</dbReference>
<evidence type="ECO:0000313" key="2">
    <source>
        <dbReference type="EMBL" id="REH38728.1"/>
    </source>
</evidence>
<dbReference type="OrthoDB" id="6717887at2"/>
<dbReference type="EMBL" id="QUNR01000002">
    <property type="protein sequence ID" value="REH38728.1"/>
    <property type="molecule type" value="Genomic_DNA"/>
</dbReference>
<keyword evidence="3" id="KW-1185">Reference proteome</keyword>
<feature type="domain" description="MlaB-like STAS" evidence="1">
    <location>
        <begin position="12"/>
        <end position="92"/>
    </location>
</feature>
<accession>A0A3E0H6A4</accession>
<dbReference type="SUPFAM" id="SSF52091">
    <property type="entry name" value="SpoIIaa-like"/>
    <property type="match status" value="1"/>
</dbReference>
<reference evidence="2 3" key="1">
    <citation type="submission" date="2018-08" db="EMBL/GenBank/DDBJ databases">
        <title>Genomic Encyclopedia of Type Strains, Phase IV (KMG-IV): sequencing the most valuable type-strain genomes for metagenomic binning, comparative biology and taxonomic classification.</title>
        <authorList>
            <person name="Goeker M."/>
        </authorList>
    </citation>
    <scope>NUCLEOTIDE SEQUENCE [LARGE SCALE GENOMIC DNA]</scope>
    <source>
        <strain evidence="2 3">DSM 26022</strain>
    </source>
</reference>
<evidence type="ECO:0000259" key="1">
    <source>
        <dbReference type="Pfam" id="PF13466"/>
    </source>
</evidence>
<protein>
    <submittedName>
        <fullName evidence="2">Anti-anti-sigma regulatory factor</fullName>
    </submittedName>
</protein>